<feature type="chain" id="PRO_5012273076" evidence="2">
    <location>
        <begin position="19"/>
        <end position="342"/>
    </location>
</feature>
<feature type="repeat" description="TPR" evidence="1">
    <location>
        <begin position="31"/>
        <end position="64"/>
    </location>
</feature>
<dbReference type="PANTHER" id="PTHR12558">
    <property type="entry name" value="CELL DIVISION CYCLE 16,23,27"/>
    <property type="match status" value="1"/>
</dbReference>
<dbReference type="Pfam" id="PF14559">
    <property type="entry name" value="TPR_19"/>
    <property type="match status" value="1"/>
</dbReference>
<gene>
    <name evidence="3" type="ORF">AXG55_02785</name>
</gene>
<proteinExistence type="predicted"/>
<keyword evidence="2" id="KW-0732">Signal</keyword>
<evidence type="ECO:0000313" key="4">
    <source>
        <dbReference type="Proteomes" id="UP000184731"/>
    </source>
</evidence>
<dbReference type="SMART" id="SM00028">
    <property type="entry name" value="TPR"/>
    <property type="match status" value="5"/>
</dbReference>
<dbReference type="InterPro" id="IPR019734">
    <property type="entry name" value="TPR_rpt"/>
</dbReference>
<dbReference type="AlphaFoldDB" id="A0A1L4CY79"/>
<feature type="signal peptide" evidence="2">
    <location>
        <begin position="1"/>
        <end position="18"/>
    </location>
</feature>
<dbReference type="PANTHER" id="PTHR12558:SF13">
    <property type="entry name" value="CELL DIVISION CYCLE PROTEIN 27 HOMOLOG"/>
    <property type="match status" value="1"/>
</dbReference>
<keyword evidence="1" id="KW-0802">TPR repeat</keyword>
<evidence type="ECO:0000313" key="3">
    <source>
        <dbReference type="EMBL" id="APJ02904.1"/>
    </source>
</evidence>
<accession>A0A1L4CY79</accession>
<feature type="repeat" description="TPR" evidence="1">
    <location>
        <begin position="65"/>
        <end position="98"/>
    </location>
</feature>
<dbReference type="STRING" id="1915309.AXG55_02785"/>
<name>A0A1L4CY79_9BACT</name>
<dbReference type="Proteomes" id="UP000184731">
    <property type="component" value="Chromosome"/>
</dbReference>
<reference evidence="3 4" key="1">
    <citation type="submission" date="2016-10" db="EMBL/GenBank/DDBJ databases">
        <title>Silvanigrella aquatica sp. nov., isolated from a freshwater lake located in the Black Forest, Germany, description of Silvanigrellaceae fam. nov., Silvanigrellales ord. nov., reclassification of the order Bdellovibrionales in the class Oligoflexia, reclassification of the families Bacteriovoracaceae and Halobacteriovoraceae in the new order Bacteriovoracales ord. nov., and reclassification of the family Pseudobacteriovoracaceae in the order Oligoflexiales.</title>
        <authorList>
            <person name="Hahn M.W."/>
            <person name="Schmidt J."/>
            <person name="Koll U."/>
            <person name="Rohde M."/>
            <person name="Verbag S."/>
            <person name="Pitt A."/>
            <person name="Nakai R."/>
            <person name="Naganuma T."/>
            <person name="Lang E."/>
        </authorList>
    </citation>
    <scope>NUCLEOTIDE SEQUENCE [LARGE SCALE GENOMIC DNA]</scope>
    <source>
        <strain evidence="3 4">MWH-Nonnen-W8red</strain>
    </source>
</reference>
<dbReference type="PROSITE" id="PS50005">
    <property type="entry name" value="TPR"/>
    <property type="match status" value="3"/>
</dbReference>
<sequence>MKKNHIFKLLTLSTALFAFYSCSTTTTSSNSINYLISGNKFAEKGDFSKSAEQYRLALKDEPHSTTAKRNLGLVLVKMNRYKEALAYLNEVSASYPKDSELFYFLGEANRGVGLEKDSIKAYQHALSLSPDDLRTMKSLSWVYLRTGEYDLAEKLIKKNYDKNPQDLQLMLIMTSIDVKKERYAKAIREMQDFEKSDFKIVSRDQTTAETEKILLLNVLGNAYAGQNDCAKAQKIFDLVLKLRPFLAPTLTDSAKCDLKTNNTNQARGKLEKAYSAEPDYPETLFLLGKVYSNNDPQKAAFYYKRFIELSSDDKTFAAESKQAQASLERLQAKNFDTLKKSD</sequence>
<dbReference type="OrthoDB" id="5290951at2"/>
<evidence type="ECO:0000256" key="2">
    <source>
        <dbReference type="SAM" id="SignalP"/>
    </source>
</evidence>
<dbReference type="RefSeq" id="WP_148696612.1">
    <property type="nucleotide sequence ID" value="NZ_CP017834.1"/>
</dbReference>
<dbReference type="InterPro" id="IPR011990">
    <property type="entry name" value="TPR-like_helical_dom_sf"/>
</dbReference>
<dbReference type="Gene3D" id="1.25.40.10">
    <property type="entry name" value="Tetratricopeptide repeat domain"/>
    <property type="match status" value="2"/>
</dbReference>
<organism evidence="3 4">
    <name type="scientific">Silvanigrella aquatica</name>
    <dbReference type="NCBI Taxonomy" id="1915309"/>
    <lineage>
        <taxon>Bacteria</taxon>
        <taxon>Pseudomonadati</taxon>
        <taxon>Bdellovibrionota</taxon>
        <taxon>Oligoflexia</taxon>
        <taxon>Silvanigrellales</taxon>
        <taxon>Silvanigrellaceae</taxon>
        <taxon>Silvanigrella</taxon>
    </lineage>
</organism>
<dbReference type="EMBL" id="CP017834">
    <property type="protein sequence ID" value="APJ02904.1"/>
    <property type="molecule type" value="Genomic_DNA"/>
</dbReference>
<keyword evidence="4" id="KW-1185">Reference proteome</keyword>
<dbReference type="PROSITE" id="PS51257">
    <property type="entry name" value="PROKAR_LIPOPROTEIN"/>
    <property type="match status" value="1"/>
</dbReference>
<dbReference type="SUPFAM" id="SSF48452">
    <property type="entry name" value="TPR-like"/>
    <property type="match status" value="2"/>
</dbReference>
<evidence type="ECO:0000256" key="1">
    <source>
        <dbReference type="PROSITE-ProRule" id="PRU00339"/>
    </source>
</evidence>
<feature type="repeat" description="TPR" evidence="1">
    <location>
        <begin position="99"/>
        <end position="132"/>
    </location>
</feature>
<protein>
    <submittedName>
        <fullName evidence="3">Uncharacterized protein</fullName>
    </submittedName>
</protein>
<dbReference type="KEGG" id="saqi:AXG55_02785"/>